<feature type="region of interest" description="Disordered" evidence="1">
    <location>
        <begin position="1"/>
        <end position="28"/>
    </location>
</feature>
<dbReference type="Pfam" id="PF04343">
    <property type="entry name" value="DUF488"/>
    <property type="match status" value="1"/>
</dbReference>
<evidence type="ECO:0000313" key="3">
    <source>
        <dbReference type="Proteomes" id="UP000002791"/>
    </source>
</evidence>
<gene>
    <name evidence="2" type="ORF">SaccyDRAFT_4051</name>
</gene>
<accession>H5XIL1</accession>
<dbReference type="AlphaFoldDB" id="H5XIL1"/>
<dbReference type="RefSeq" id="WP_005458873.1">
    <property type="nucleotide sequence ID" value="NZ_CM001440.1"/>
</dbReference>
<dbReference type="InterPro" id="IPR014519">
    <property type="entry name" value="UCP024492"/>
</dbReference>
<protein>
    <recommendedName>
        <fullName evidence="4">DUF488 domain-containing protein</fullName>
    </recommendedName>
</protein>
<dbReference type="OrthoDB" id="9789109at2"/>
<evidence type="ECO:0000256" key="1">
    <source>
        <dbReference type="SAM" id="MobiDB-lite"/>
    </source>
</evidence>
<keyword evidence="3" id="KW-1185">Reference proteome</keyword>
<dbReference type="Proteomes" id="UP000002791">
    <property type="component" value="Chromosome"/>
</dbReference>
<feature type="compositionally biased region" description="Basic and acidic residues" evidence="1">
    <location>
        <begin position="1"/>
        <end position="11"/>
    </location>
</feature>
<dbReference type="HOGENOM" id="CLU_077467_0_1_11"/>
<name>H5XIL1_9PSEU</name>
<dbReference type="InterPro" id="IPR007438">
    <property type="entry name" value="DUF488"/>
</dbReference>
<evidence type="ECO:0000313" key="2">
    <source>
        <dbReference type="EMBL" id="EHR62872.1"/>
    </source>
</evidence>
<organism evidence="2 3">
    <name type="scientific">Saccharomonospora cyanea NA-134</name>
    <dbReference type="NCBI Taxonomy" id="882082"/>
    <lineage>
        <taxon>Bacteria</taxon>
        <taxon>Bacillati</taxon>
        <taxon>Actinomycetota</taxon>
        <taxon>Actinomycetes</taxon>
        <taxon>Pseudonocardiales</taxon>
        <taxon>Pseudonocardiaceae</taxon>
        <taxon>Saccharomonospora</taxon>
    </lineage>
</organism>
<dbReference type="STRING" id="882082.SaccyDRAFT_4051"/>
<reference evidence="2 3" key="1">
    <citation type="submission" date="2011-11" db="EMBL/GenBank/DDBJ databases">
        <title>The Noncontiguous Finished sequence of Saccharomonospora cyanea NA-134.</title>
        <authorList>
            <consortium name="US DOE Joint Genome Institute"/>
            <person name="Lucas S."/>
            <person name="Han J."/>
            <person name="Lapidus A."/>
            <person name="Cheng J.-F."/>
            <person name="Goodwin L."/>
            <person name="Pitluck S."/>
            <person name="Peters L."/>
            <person name="Ovchinnikova G."/>
            <person name="Lu M."/>
            <person name="Detter J.C."/>
            <person name="Han C."/>
            <person name="Tapia R."/>
            <person name="Land M."/>
            <person name="Hauser L."/>
            <person name="Kyrpides N."/>
            <person name="Ivanova N."/>
            <person name="Pagani I."/>
            <person name="Brambilla E.-M."/>
            <person name="Klenk H.-P."/>
            <person name="Woyke T."/>
        </authorList>
    </citation>
    <scope>NUCLEOTIDE SEQUENCE [LARGE SCALE GENOMIC DNA]</scope>
    <source>
        <strain evidence="2 3">NA-134</strain>
    </source>
</reference>
<dbReference type="PANTHER" id="PTHR39337:SF1">
    <property type="entry name" value="BLR5642 PROTEIN"/>
    <property type="match status" value="1"/>
</dbReference>
<dbReference type="PANTHER" id="PTHR39337">
    <property type="entry name" value="BLR5642 PROTEIN"/>
    <property type="match status" value="1"/>
</dbReference>
<dbReference type="EMBL" id="CM001440">
    <property type="protein sequence ID" value="EHR62872.1"/>
    <property type="molecule type" value="Genomic_DNA"/>
</dbReference>
<proteinExistence type="predicted"/>
<dbReference type="eggNOG" id="COG5483">
    <property type="taxonomic scope" value="Bacteria"/>
</dbReference>
<dbReference type="PIRSF" id="PIRSF024492">
    <property type="entry name" value="UCP024492"/>
    <property type="match status" value="1"/>
</dbReference>
<evidence type="ECO:0008006" key="4">
    <source>
        <dbReference type="Google" id="ProtNLM"/>
    </source>
</evidence>
<sequence>MRQRSTGHDVDGTESGPRVVTFGHGTADAETMTRRLRDAGVRRLVDVRTAPGSRRNPDAARTAMSHWLPQAGIDYRWDERLGGWRRLRPDSPDVALRNESFRGYAGHMRTPEFRTAIDELVADGGGVTAVMCAESVWWRCHRKLIADFLVLVCRVDVRHLMPDGSLRPHRPSPEARLVPEARVLVYDEDTSPNSS</sequence>